<dbReference type="InterPro" id="IPR032875">
    <property type="entry name" value="Succ_CoA_lig_flav_dom"/>
</dbReference>
<protein>
    <submittedName>
        <fullName evidence="2">Acetate--CoA ligase family protein</fullName>
    </submittedName>
</protein>
<accession>A0A7G7MBY1</accession>
<dbReference type="Gene3D" id="3.40.50.720">
    <property type="entry name" value="NAD(P)-binding Rossmann-like Domain"/>
    <property type="match status" value="1"/>
</dbReference>
<dbReference type="Pfam" id="PF19045">
    <property type="entry name" value="Ligase_CoA_2"/>
    <property type="match status" value="1"/>
</dbReference>
<dbReference type="GO" id="GO:0043758">
    <property type="term" value="F:acetate-CoA ligase (ADP-forming) activity"/>
    <property type="evidence" value="ECO:0007669"/>
    <property type="project" value="InterPro"/>
</dbReference>
<dbReference type="PANTHER" id="PTHR42793:SF4">
    <property type="entry name" value="BLL6376 PROTEIN"/>
    <property type="match status" value="1"/>
</dbReference>
<evidence type="ECO:0000313" key="2">
    <source>
        <dbReference type="EMBL" id="QNG50292.1"/>
    </source>
</evidence>
<dbReference type="InterPro" id="IPR013815">
    <property type="entry name" value="ATP_grasp_subdomain_1"/>
</dbReference>
<dbReference type="GO" id="GO:0005524">
    <property type="term" value="F:ATP binding"/>
    <property type="evidence" value="ECO:0007669"/>
    <property type="project" value="InterPro"/>
</dbReference>
<dbReference type="Proteomes" id="UP000515728">
    <property type="component" value="Chromosome"/>
</dbReference>
<dbReference type="KEGG" id="ppel:H6H00_18795"/>
<dbReference type="SUPFAM" id="SSF56059">
    <property type="entry name" value="Glutathione synthetase ATP-binding domain-like"/>
    <property type="match status" value="1"/>
</dbReference>
<dbReference type="SUPFAM" id="SSF52210">
    <property type="entry name" value="Succinyl-CoA synthetase domains"/>
    <property type="match status" value="2"/>
</dbReference>
<feature type="domain" description="CoA-binding" evidence="1">
    <location>
        <begin position="15"/>
        <end position="110"/>
    </location>
</feature>
<dbReference type="InterPro" id="IPR003781">
    <property type="entry name" value="CoA-bd"/>
</dbReference>
<gene>
    <name evidence="2" type="ORF">H6H00_18795</name>
</gene>
<proteinExistence type="predicted"/>
<organism evidence="2 3">
    <name type="scientific">Pseudonocardia petroleophila</name>
    <dbReference type="NCBI Taxonomy" id="37331"/>
    <lineage>
        <taxon>Bacteria</taxon>
        <taxon>Bacillati</taxon>
        <taxon>Actinomycetota</taxon>
        <taxon>Actinomycetes</taxon>
        <taxon>Pseudonocardiales</taxon>
        <taxon>Pseudonocardiaceae</taxon>
        <taxon>Pseudonocardia</taxon>
    </lineage>
</organism>
<dbReference type="Pfam" id="PF13549">
    <property type="entry name" value="ATP-grasp_5"/>
    <property type="match status" value="1"/>
</dbReference>
<dbReference type="InterPro" id="IPR043938">
    <property type="entry name" value="Ligase_CoA_dom"/>
</dbReference>
<evidence type="ECO:0000259" key="1">
    <source>
        <dbReference type="SMART" id="SM00881"/>
    </source>
</evidence>
<dbReference type="SUPFAM" id="SSF51735">
    <property type="entry name" value="NAD(P)-binding Rossmann-fold domains"/>
    <property type="match status" value="1"/>
</dbReference>
<keyword evidence="2" id="KW-0436">Ligase</keyword>
<name>A0A7G7MBY1_9PSEU</name>
<dbReference type="Gene3D" id="3.30.1490.20">
    <property type="entry name" value="ATP-grasp fold, A domain"/>
    <property type="match status" value="1"/>
</dbReference>
<dbReference type="EMBL" id="CP060131">
    <property type="protein sequence ID" value="QNG50292.1"/>
    <property type="molecule type" value="Genomic_DNA"/>
</dbReference>
<evidence type="ECO:0000313" key="3">
    <source>
        <dbReference type="Proteomes" id="UP000515728"/>
    </source>
</evidence>
<dbReference type="RefSeq" id="WP_185717054.1">
    <property type="nucleotide sequence ID" value="NZ_BAAAWI010000001.1"/>
</dbReference>
<dbReference type="Gene3D" id="3.30.470.20">
    <property type="entry name" value="ATP-grasp fold, B domain"/>
    <property type="match status" value="1"/>
</dbReference>
<dbReference type="InterPro" id="IPR036291">
    <property type="entry name" value="NAD(P)-bd_dom_sf"/>
</dbReference>
<dbReference type="AlphaFoldDB" id="A0A7G7MBY1"/>
<dbReference type="Pfam" id="PF13380">
    <property type="entry name" value="CoA_binding_2"/>
    <property type="match status" value="1"/>
</dbReference>
<dbReference type="Pfam" id="PF13607">
    <property type="entry name" value="Succ_CoA_lig"/>
    <property type="match status" value="1"/>
</dbReference>
<reference evidence="2 3" key="1">
    <citation type="submission" date="2020-08" db="EMBL/GenBank/DDBJ databases">
        <authorList>
            <person name="Mo P."/>
        </authorList>
    </citation>
    <scope>NUCLEOTIDE SEQUENCE [LARGE SCALE GENOMIC DNA]</scope>
    <source>
        <strain evidence="2 3">CGMCC 4.1532</strain>
    </source>
</reference>
<dbReference type="InterPro" id="IPR016102">
    <property type="entry name" value="Succinyl-CoA_synth-like"/>
</dbReference>
<sequence>MTADAPTGPELLRCLLRPESVALFGASPDPARPATRALRSLLRRDPPPRLHPVNPRHAAVAGVACLPDAAALPEVPDLTVVAVRAEAVLDTVAAAADRGARTFLVFSSGFAELDDAGAARERALTALARERGLAVVGPNSLGVIDFGSRSYCTFASLVDGDAELPDGPVALITQSGAIGSYVAAMAHARGFGLALMISTGNEAVLDAAQLAVAVLDDPRVRAVALYLEGVRDGAGLTAFFAAARDRGVPVVLLRAGDSERGQAAARSHTGALAGSARVSDAVLRRYGVVGVATPEDLVTACRAVVAGPPRGGRRIGVLTGSGGGGVLVSDACDRWGLTVPPLRPDTTARLGELLPAWASPANPVDVTATVLIDPDSPFDRCLRVVAEDEGVDEVVVFMGGGGSFGPGLARRIVAEAALLGKRCSVIWLGASAEVAEILHAGGVAVFGGIEECIRPLAALAAAAGPHPPAEVPPPEPPPPALTRFLDSQRHRMLDEDAAKTLLELAGITGLPARRVLTPTQAAAGDDPGLGFPLAVKVLARDLAHKSAVGGVLVGVADAAALRAATRQVYAAGVAAVGAAQVQGVLVERMAPPGVEVIVGVATDPVYGRVLAVGPGGVLAELVDDVTIVLPPATPEAVRRLLDGTRLIRLLHGADIGALCALVARLSRLVACGLPGVEEIDLNPVLVHPDGHGVSVVDGLVALDHERRR</sequence>
<keyword evidence="3" id="KW-1185">Reference proteome</keyword>
<dbReference type="SMART" id="SM00881">
    <property type="entry name" value="CoA_binding"/>
    <property type="match status" value="1"/>
</dbReference>
<dbReference type="PANTHER" id="PTHR42793">
    <property type="entry name" value="COA BINDING DOMAIN CONTAINING PROTEIN"/>
    <property type="match status" value="1"/>
</dbReference>
<dbReference type="Gene3D" id="3.40.50.261">
    <property type="entry name" value="Succinyl-CoA synthetase domains"/>
    <property type="match status" value="2"/>
</dbReference>